<keyword evidence="2" id="KW-1185">Reference proteome</keyword>
<dbReference type="AlphaFoldDB" id="A0A840MMT7"/>
<protein>
    <submittedName>
        <fullName evidence="1">Uncharacterized protein</fullName>
    </submittedName>
</protein>
<dbReference type="RefSeq" id="WP_184037706.1">
    <property type="nucleotide sequence ID" value="NZ_JACHHY010000009.1"/>
</dbReference>
<dbReference type="EMBL" id="JACHHY010000009">
    <property type="protein sequence ID" value="MBB5018429.1"/>
    <property type="molecule type" value="Genomic_DNA"/>
</dbReference>
<accession>A0A840MMT7</accession>
<organism evidence="1 2">
    <name type="scientific">Chitinivorax tropicus</name>
    <dbReference type="NCBI Taxonomy" id="714531"/>
    <lineage>
        <taxon>Bacteria</taxon>
        <taxon>Pseudomonadati</taxon>
        <taxon>Pseudomonadota</taxon>
        <taxon>Betaproteobacteria</taxon>
        <taxon>Chitinivorax</taxon>
    </lineage>
</organism>
<gene>
    <name evidence="1" type="ORF">HNQ59_001718</name>
</gene>
<dbReference type="Proteomes" id="UP000575898">
    <property type="component" value="Unassembled WGS sequence"/>
</dbReference>
<proteinExistence type="predicted"/>
<name>A0A840MMT7_9PROT</name>
<evidence type="ECO:0000313" key="1">
    <source>
        <dbReference type="EMBL" id="MBB5018429.1"/>
    </source>
</evidence>
<reference evidence="1 2" key="1">
    <citation type="submission" date="2020-08" db="EMBL/GenBank/DDBJ databases">
        <title>Genomic Encyclopedia of Type Strains, Phase IV (KMG-IV): sequencing the most valuable type-strain genomes for metagenomic binning, comparative biology and taxonomic classification.</title>
        <authorList>
            <person name="Goeker M."/>
        </authorList>
    </citation>
    <scope>NUCLEOTIDE SEQUENCE [LARGE SCALE GENOMIC DNA]</scope>
    <source>
        <strain evidence="1 2">DSM 27165</strain>
    </source>
</reference>
<sequence>MTHRRIGPIRQVKLTVRDIDGSNLCVTRAGKHELSQDSRLPILEVGNWTGIQQAGS</sequence>
<evidence type="ECO:0000313" key="2">
    <source>
        <dbReference type="Proteomes" id="UP000575898"/>
    </source>
</evidence>
<comment type="caution">
    <text evidence="1">The sequence shown here is derived from an EMBL/GenBank/DDBJ whole genome shotgun (WGS) entry which is preliminary data.</text>
</comment>